<evidence type="ECO:0000313" key="2">
    <source>
        <dbReference type="EMBL" id="VFQ45141.1"/>
    </source>
</evidence>
<reference evidence="2 3" key="1">
    <citation type="submission" date="2019-03" db="EMBL/GenBank/DDBJ databases">
        <authorList>
            <person name="Nijsse B."/>
        </authorList>
    </citation>
    <scope>NUCLEOTIDE SEQUENCE [LARGE SCALE GENOMIC DNA]</scope>
    <source>
        <strain evidence="2">Desulfoluna butyratoxydans MSL71</strain>
    </source>
</reference>
<dbReference type="Proteomes" id="UP000507962">
    <property type="component" value="Unassembled WGS sequence"/>
</dbReference>
<keyword evidence="1 2" id="KW-0808">Transferase</keyword>
<name>A0A4U8YN16_9BACT</name>
<dbReference type="SUPFAM" id="SSF100950">
    <property type="entry name" value="NagB/RpiA/CoA transferase-like"/>
    <property type="match status" value="1"/>
</dbReference>
<dbReference type="InterPro" id="IPR012792">
    <property type="entry name" value="3-oxoacid_CoA-transf_A"/>
</dbReference>
<evidence type="ECO:0000313" key="3">
    <source>
        <dbReference type="Proteomes" id="UP000507962"/>
    </source>
</evidence>
<dbReference type="NCBIfam" id="TIGR02429">
    <property type="entry name" value="pcaI_scoA_fam"/>
    <property type="match status" value="1"/>
</dbReference>
<dbReference type="RefSeq" id="WP_180141329.1">
    <property type="nucleotide sequence ID" value="NZ_CAADHO010000004.1"/>
</dbReference>
<dbReference type="AlphaFoldDB" id="A0A4U8YN16"/>
<organism evidence="2 3">
    <name type="scientific">Desulfoluna butyratoxydans</name>
    <dbReference type="NCBI Taxonomy" id="231438"/>
    <lineage>
        <taxon>Bacteria</taxon>
        <taxon>Pseudomonadati</taxon>
        <taxon>Thermodesulfobacteriota</taxon>
        <taxon>Desulfobacteria</taxon>
        <taxon>Desulfobacterales</taxon>
        <taxon>Desulfolunaceae</taxon>
        <taxon>Desulfoluna</taxon>
    </lineage>
</organism>
<dbReference type="InterPro" id="IPR037171">
    <property type="entry name" value="NagB/RpiA_transferase-like"/>
</dbReference>
<protein>
    <submittedName>
        <fullName evidence="2">3-oxoacid coa-transferase subunit a</fullName>
    </submittedName>
</protein>
<gene>
    <name evidence="2" type="ORF">MSL71_27980</name>
</gene>
<dbReference type="InterPro" id="IPR004165">
    <property type="entry name" value="CoA_trans_fam_I"/>
</dbReference>
<keyword evidence="3" id="KW-1185">Reference proteome</keyword>
<evidence type="ECO:0000256" key="1">
    <source>
        <dbReference type="ARBA" id="ARBA00022679"/>
    </source>
</evidence>
<dbReference type="GO" id="GO:0008410">
    <property type="term" value="F:CoA-transferase activity"/>
    <property type="evidence" value="ECO:0007669"/>
    <property type="project" value="InterPro"/>
</dbReference>
<dbReference type="SMART" id="SM00882">
    <property type="entry name" value="CoA_trans"/>
    <property type="match status" value="1"/>
</dbReference>
<dbReference type="PANTHER" id="PTHR13707:SF60">
    <property type="entry name" value="ACETATE COA-TRANSFERASE SUBUNIT ALPHA"/>
    <property type="match status" value="1"/>
</dbReference>
<dbReference type="Pfam" id="PF01144">
    <property type="entry name" value="CoA_trans"/>
    <property type="match status" value="1"/>
</dbReference>
<dbReference type="EMBL" id="CAADHO010000004">
    <property type="protein sequence ID" value="VFQ45141.1"/>
    <property type="molecule type" value="Genomic_DNA"/>
</dbReference>
<sequence length="221" mass="23333">MNKVKTLDQAVRSIKNDDVIMVGGFMTVGTPELLVDAVVAKNLTGLTIVCNDAGVPGEGAGKFVRQGSVKTFYASHVGLNPEFGKAMTEGRIEAVLVPQGTLAERIRAAGVGLGGILTPTGVGTEVENGKKKIEVDGRAYLLEPPIKGDVALIKAHRADRAGNVIFRKSAQNFNPLMAMACEYVVVEAEHIEDTGTMDPDHVMLPGIFVDAVVQAGEVKHG</sequence>
<accession>A0A4U8YN16</accession>
<dbReference type="Gene3D" id="3.40.1080.10">
    <property type="entry name" value="Glutaconate Coenzyme A-transferase"/>
    <property type="match status" value="1"/>
</dbReference>
<dbReference type="PANTHER" id="PTHR13707">
    <property type="entry name" value="KETOACID-COENZYME A TRANSFERASE"/>
    <property type="match status" value="1"/>
</dbReference>
<proteinExistence type="predicted"/>